<name>Q255A5_CHLFF</name>
<feature type="domain" description="AAA+ ATPase" evidence="4">
    <location>
        <begin position="343"/>
        <end position="479"/>
    </location>
</feature>
<dbReference type="Pfam" id="PF13538">
    <property type="entry name" value="UvrD_C_2"/>
    <property type="match status" value="1"/>
</dbReference>
<dbReference type="InterPro" id="IPR050534">
    <property type="entry name" value="Coronavir_polyprotein_1ab"/>
</dbReference>
<dbReference type="Gene3D" id="2.30.30.940">
    <property type="match status" value="1"/>
</dbReference>
<dbReference type="CDD" id="cd18809">
    <property type="entry name" value="SF1_C_RecD"/>
    <property type="match status" value="1"/>
</dbReference>
<feature type="binding site" evidence="3">
    <location>
        <begin position="354"/>
        <end position="358"/>
    </location>
    <ligand>
        <name>ATP</name>
        <dbReference type="ChEBI" id="CHEBI:30616"/>
    </ligand>
</feature>
<dbReference type="Gene3D" id="1.10.10.2220">
    <property type="match status" value="1"/>
</dbReference>
<dbReference type="SUPFAM" id="SSF52540">
    <property type="entry name" value="P-loop containing nucleoside triphosphate hydrolases"/>
    <property type="match status" value="2"/>
</dbReference>
<dbReference type="Pfam" id="PF13245">
    <property type="entry name" value="AAA_19"/>
    <property type="match status" value="1"/>
</dbReference>
<dbReference type="InterPro" id="IPR055446">
    <property type="entry name" value="RecD2_N_OB"/>
</dbReference>
<dbReference type="GO" id="GO:0016887">
    <property type="term" value="F:ATP hydrolysis activity"/>
    <property type="evidence" value="ECO:0007669"/>
    <property type="project" value="RHEA"/>
</dbReference>
<dbReference type="PANTHER" id="PTHR43788:SF6">
    <property type="entry name" value="DNA HELICASE B"/>
    <property type="match status" value="1"/>
</dbReference>
<evidence type="ECO:0000313" key="5">
    <source>
        <dbReference type="EMBL" id="BAE81133.1"/>
    </source>
</evidence>
<dbReference type="Pfam" id="PF23139">
    <property type="entry name" value="OB_YrrC"/>
    <property type="match status" value="1"/>
</dbReference>
<keyword evidence="3" id="KW-0347">Helicase</keyword>
<dbReference type="InterPro" id="IPR041451">
    <property type="entry name" value="RecD2_SH13"/>
</dbReference>
<dbReference type="GO" id="GO:0017116">
    <property type="term" value="F:single-stranded DNA helicase activity"/>
    <property type="evidence" value="ECO:0007669"/>
    <property type="project" value="TreeGrafter"/>
</dbReference>
<dbReference type="PANTHER" id="PTHR43788">
    <property type="entry name" value="DNA2/NAM7 HELICASE FAMILY MEMBER"/>
    <property type="match status" value="1"/>
</dbReference>
<evidence type="ECO:0000256" key="1">
    <source>
        <dbReference type="ARBA" id="ARBA00022741"/>
    </source>
</evidence>
<dbReference type="KEGG" id="cfe:CF0361"/>
<sequence length="736" mass="84054">MEKISGKLEGVLFEDHDSKETVARIRIPYKGTLVVIKGQFPDFFLQIGMQLHLYGKWSENPNLGQYFQVYSCDSQEMRDNRGIINYLTSKLIKGIGPKITEKILEKFQNDTAYILDNHPERLIEVPGISKNRCDNLCAQLREQKDLRTTLLFLQQYDIAIHYGVKIFKKYKEHAIEKICEDPFLLAREMEGIGFKTADLIATRLGVPLNSQSRLFAGIQHALEELQEDGHTCYPLQGLAQAVEKLLNQDIPEKLIQIEEIISQVHLMQEKNILHIQELETTPHVWTKHIYLAEKTVVSDLKRILFSSRKIRSIDGNKAIQWVENNLNLHLEQNQKEAVRACFSEKIHIITGGPGTGKSTITKSILKIFEQVTYKIILAAPTGKAAKRMTEITGKHSVTIHALLQYDFKTRSFRKNYENPIDCDLIIVDESGMMDTYLLYHFLKALPDHAIVIFIGDVHQLPSIGPGNILKDIINSRKITVTKLNKIFRQVHDSNIITNAHKVNAGEFPILHSESGRKDFLFFQKEDPQEAVDHIVHLVTQFIPKKYHIYPKDIQILAPMKKGILGIHNLNKVLKSALNPKQATLHGRFHSYAVGDKVMQIRNNYNKEVFNGDIGYISMINFENKRVVVNMEGKYVVYSFSELDALVLAYATSVHKYQGSESPCIILPIHTSHFMMLYRNLLYTAITRGKQLVVLVGTKKAIAIATRNDKVQHRCTGLGQALEQLTQPNIKLAHFHE</sequence>
<evidence type="ECO:0000259" key="4">
    <source>
        <dbReference type="SMART" id="SM00382"/>
    </source>
</evidence>
<dbReference type="AlphaFoldDB" id="Q255A5"/>
<protein>
    <recommendedName>
        <fullName evidence="3">ATP-dependent RecD2 DNA helicase</fullName>
        <ecNumber evidence="3">5.6.2.3</ecNumber>
    </recommendedName>
    <alternativeName>
        <fullName evidence="3">DNA 5'-3' helicase subunit RecD2</fullName>
    </alternativeName>
</protein>
<dbReference type="OrthoDB" id="9803432at2"/>
<dbReference type="Pfam" id="PF14490">
    <property type="entry name" value="HHH_RecD2"/>
    <property type="match status" value="1"/>
</dbReference>
<dbReference type="CDD" id="cd17933">
    <property type="entry name" value="DEXSc_RecD-like"/>
    <property type="match status" value="1"/>
</dbReference>
<dbReference type="InterPro" id="IPR010994">
    <property type="entry name" value="RuvA_2-like"/>
</dbReference>
<dbReference type="InterPro" id="IPR029493">
    <property type="entry name" value="RecD2-like_HHH"/>
</dbReference>
<dbReference type="eggNOG" id="COG0507">
    <property type="taxonomic scope" value="Bacteria"/>
</dbReference>
<dbReference type="GO" id="GO:0009338">
    <property type="term" value="C:exodeoxyribonuclease V complex"/>
    <property type="evidence" value="ECO:0007669"/>
    <property type="project" value="TreeGrafter"/>
</dbReference>
<dbReference type="InterPro" id="IPR027417">
    <property type="entry name" value="P-loop_NTPase"/>
</dbReference>
<dbReference type="HAMAP" id="MF_01488">
    <property type="entry name" value="RecD2"/>
    <property type="match status" value="1"/>
</dbReference>
<dbReference type="NCBIfam" id="TIGR01448">
    <property type="entry name" value="recD_rel"/>
    <property type="match status" value="1"/>
</dbReference>
<dbReference type="STRING" id="264202.CF0361"/>
<dbReference type="GO" id="GO:0003677">
    <property type="term" value="F:DNA binding"/>
    <property type="evidence" value="ECO:0007669"/>
    <property type="project" value="UniProtKB-UniRule"/>
</dbReference>
<dbReference type="Proteomes" id="UP000001260">
    <property type="component" value="Chromosome"/>
</dbReference>
<keyword evidence="6" id="KW-1185">Reference proteome</keyword>
<reference evidence="5 6" key="1">
    <citation type="journal article" date="2006" name="DNA Res.">
        <title>Genome sequence of the cat pathogen, Chlamydophila felis.</title>
        <authorList>
            <person name="Azuma Y."/>
            <person name="Hirakawa H."/>
            <person name="Yamashita A."/>
            <person name="Cai Y."/>
            <person name="Rahman M.A."/>
            <person name="Suzuki H."/>
            <person name="Mitaku S."/>
            <person name="Toh H."/>
            <person name="Goto S."/>
            <person name="Murakami T."/>
            <person name="Sugi K."/>
            <person name="Hayashi H."/>
            <person name="Fukushi H."/>
            <person name="Hattori M."/>
            <person name="Kuhara S."/>
            <person name="Shirai M."/>
        </authorList>
    </citation>
    <scope>NUCLEOTIDE SEQUENCE [LARGE SCALE GENOMIC DNA]</scope>
    <source>
        <strain evidence="5 6">Fe/C-56</strain>
    </source>
</reference>
<dbReference type="GO" id="GO:0043139">
    <property type="term" value="F:5'-3' DNA helicase activity"/>
    <property type="evidence" value="ECO:0007669"/>
    <property type="project" value="UniProtKB-UniRule"/>
</dbReference>
<keyword evidence="3" id="KW-0413">Isomerase</keyword>
<dbReference type="SUPFAM" id="SSF47781">
    <property type="entry name" value="RuvA domain 2-like"/>
    <property type="match status" value="1"/>
</dbReference>
<dbReference type="InterPro" id="IPR027785">
    <property type="entry name" value="UvrD-like_helicase_C"/>
</dbReference>
<keyword evidence="3" id="KW-0238">DNA-binding</keyword>
<dbReference type="EC" id="5.6.2.3" evidence="3"/>
<organism evidence="5 6">
    <name type="scientific">Chlamydia felis (strain Fe/C-56)</name>
    <name type="common">Chlamydophila felis</name>
    <dbReference type="NCBI Taxonomy" id="264202"/>
    <lineage>
        <taxon>Bacteria</taxon>
        <taxon>Pseudomonadati</taxon>
        <taxon>Chlamydiota</taxon>
        <taxon>Chlamydiia</taxon>
        <taxon>Chlamydiales</taxon>
        <taxon>Chlamydiaceae</taxon>
        <taxon>Chlamydia/Chlamydophila group</taxon>
        <taxon>Chlamydia</taxon>
    </lineage>
</organism>
<dbReference type="InterPro" id="IPR006345">
    <property type="entry name" value="RecD2"/>
</dbReference>
<proteinExistence type="inferred from homology"/>
<dbReference type="EMBL" id="AP006861">
    <property type="protein sequence ID" value="BAE81133.1"/>
    <property type="molecule type" value="Genomic_DNA"/>
</dbReference>
<dbReference type="GO" id="GO:0005524">
    <property type="term" value="F:ATP binding"/>
    <property type="evidence" value="ECO:0007669"/>
    <property type="project" value="UniProtKB-UniRule"/>
</dbReference>
<comment type="function">
    <text evidence="3">DNA-dependent ATPase and ATP-dependent 5'-3' DNA helicase. Has no activity on blunt DNA or DNA with 3'-overhangs, requires at least 10 bases of 5'-ssDNA for helicase activity.</text>
</comment>
<dbReference type="RefSeq" id="WP_011457913.1">
    <property type="nucleotide sequence ID" value="NC_007899.1"/>
</dbReference>
<dbReference type="SMART" id="SM00382">
    <property type="entry name" value="AAA"/>
    <property type="match status" value="1"/>
</dbReference>
<evidence type="ECO:0000313" key="6">
    <source>
        <dbReference type="Proteomes" id="UP000001260"/>
    </source>
</evidence>
<keyword evidence="1 3" id="KW-0547">Nucleotide-binding</keyword>
<dbReference type="GO" id="GO:0006310">
    <property type="term" value="P:DNA recombination"/>
    <property type="evidence" value="ECO:0007669"/>
    <property type="project" value="InterPro"/>
</dbReference>
<evidence type="ECO:0000256" key="3">
    <source>
        <dbReference type="HAMAP-Rule" id="MF_01488"/>
    </source>
</evidence>
<dbReference type="Pfam" id="PF18335">
    <property type="entry name" value="SH3_13"/>
    <property type="match status" value="1"/>
</dbReference>
<comment type="similarity">
    <text evidence="3">Belongs to the RecD family. RecD2 subfamily.</text>
</comment>
<dbReference type="Gene3D" id="3.40.50.300">
    <property type="entry name" value="P-loop containing nucleotide triphosphate hydrolases"/>
    <property type="match status" value="2"/>
</dbReference>
<dbReference type="HOGENOM" id="CLU_007524_0_3_0"/>
<gene>
    <name evidence="3 5" type="primary">recD2</name>
    <name evidence="5" type="ordered locus">CF0361</name>
</gene>
<comment type="catalytic activity">
    <reaction evidence="3">
        <text>ATP + H2O = ADP + phosphate + H(+)</text>
        <dbReference type="Rhea" id="RHEA:13065"/>
        <dbReference type="ChEBI" id="CHEBI:15377"/>
        <dbReference type="ChEBI" id="CHEBI:15378"/>
        <dbReference type="ChEBI" id="CHEBI:30616"/>
        <dbReference type="ChEBI" id="CHEBI:43474"/>
        <dbReference type="ChEBI" id="CHEBI:456216"/>
        <dbReference type="EC" id="5.6.2.3"/>
    </reaction>
</comment>
<accession>Q255A5</accession>
<keyword evidence="3" id="KW-0378">Hydrolase</keyword>
<evidence type="ECO:0000256" key="2">
    <source>
        <dbReference type="ARBA" id="ARBA00022840"/>
    </source>
</evidence>
<dbReference type="InterPro" id="IPR003593">
    <property type="entry name" value="AAA+_ATPase"/>
</dbReference>
<dbReference type="Gene3D" id="1.10.150.20">
    <property type="entry name" value="5' to 3' exonuclease, C-terminal subdomain"/>
    <property type="match status" value="1"/>
</dbReference>
<keyword evidence="2 3" id="KW-0067">ATP-binding</keyword>